<evidence type="ECO:0000313" key="1">
    <source>
        <dbReference type="EMBL" id="GKU86081.1"/>
    </source>
</evidence>
<protein>
    <submittedName>
        <fullName evidence="1">Uncharacterized protein</fullName>
    </submittedName>
</protein>
<dbReference type="EMBL" id="BPVZ01000001">
    <property type="protein sequence ID" value="GKU86081.1"/>
    <property type="molecule type" value="Genomic_DNA"/>
</dbReference>
<proteinExistence type="predicted"/>
<accession>A0AAV5HFZ6</accession>
<comment type="caution">
    <text evidence="1">The sequence shown here is derived from an EMBL/GenBank/DDBJ whole genome shotgun (WGS) entry which is preliminary data.</text>
</comment>
<dbReference type="AlphaFoldDB" id="A0AAV5HFZ6"/>
<name>A0AAV5HFZ6_9ROSI</name>
<gene>
    <name evidence="1" type="ORF">SLEP1_g655</name>
</gene>
<organism evidence="1 2">
    <name type="scientific">Rubroshorea leprosula</name>
    <dbReference type="NCBI Taxonomy" id="152421"/>
    <lineage>
        <taxon>Eukaryota</taxon>
        <taxon>Viridiplantae</taxon>
        <taxon>Streptophyta</taxon>
        <taxon>Embryophyta</taxon>
        <taxon>Tracheophyta</taxon>
        <taxon>Spermatophyta</taxon>
        <taxon>Magnoliopsida</taxon>
        <taxon>eudicotyledons</taxon>
        <taxon>Gunneridae</taxon>
        <taxon>Pentapetalae</taxon>
        <taxon>rosids</taxon>
        <taxon>malvids</taxon>
        <taxon>Malvales</taxon>
        <taxon>Dipterocarpaceae</taxon>
        <taxon>Rubroshorea</taxon>
    </lineage>
</organism>
<sequence length="37" mass="3834">MLSCPVKFSKDEDGSNAAFFIPTTRSIVTAAATATGQ</sequence>
<reference evidence="1 2" key="1">
    <citation type="journal article" date="2021" name="Commun. Biol.">
        <title>The genome of Shorea leprosula (Dipterocarpaceae) highlights the ecological relevance of drought in aseasonal tropical rainforests.</title>
        <authorList>
            <person name="Ng K.K.S."/>
            <person name="Kobayashi M.J."/>
            <person name="Fawcett J.A."/>
            <person name="Hatakeyama M."/>
            <person name="Paape T."/>
            <person name="Ng C.H."/>
            <person name="Ang C.C."/>
            <person name="Tnah L.H."/>
            <person name="Lee C.T."/>
            <person name="Nishiyama T."/>
            <person name="Sese J."/>
            <person name="O'Brien M.J."/>
            <person name="Copetti D."/>
            <person name="Mohd Noor M.I."/>
            <person name="Ong R.C."/>
            <person name="Putra M."/>
            <person name="Sireger I.Z."/>
            <person name="Indrioko S."/>
            <person name="Kosugi Y."/>
            <person name="Izuno A."/>
            <person name="Isagi Y."/>
            <person name="Lee S.L."/>
            <person name="Shimizu K.K."/>
        </authorList>
    </citation>
    <scope>NUCLEOTIDE SEQUENCE [LARGE SCALE GENOMIC DNA]</scope>
    <source>
        <strain evidence="1">214</strain>
    </source>
</reference>
<evidence type="ECO:0000313" key="2">
    <source>
        <dbReference type="Proteomes" id="UP001054252"/>
    </source>
</evidence>
<dbReference type="Proteomes" id="UP001054252">
    <property type="component" value="Unassembled WGS sequence"/>
</dbReference>
<keyword evidence="2" id="KW-1185">Reference proteome</keyword>